<feature type="transmembrane region" description="Helical" evidence="1">
    <location>
        <begin position="155"/>
        <end position="176"/>
    </location>
</feature>
<dbReference type="EMBL" id="BLAL01000034">
    <property type="protein sequence ID" value="GES77894.1"/>
    <property type="molecule type" value="Genomic_DNA"/>
</dbReference>
<evidence type="ECO:0000256" key="1">
    <source>
        <dbReference type="SAM" id="Phobius"/>
    </source>
</evidence>
<keyword evidence="1" id="KW-0812">Transmembrane</keyword>
<keyword evidence="1" id="KW-0472">Membrane</keyword>
<name>A0A8H3L262_9GLOM</name>
<evidence type="ECO:0000313" key="2">
    <source>
        <dbReference type="EMBL" id="GES77894.1"/>
    </source>
</evidence>
<protein>
    <submittedName>
        <fullName evidence="2">Uncharacterized protein</fullName>
    </submittedName>
</protein>
<dbReference type="AlphaFoldDB" id="A0A8H3L262"/>
<feature type="transmembrane region" description="Helical" evidence="1">
    <location>
        <begin position="88"/>
        <end position="112"/>
    </location>
</feature>
<organism evidence="2 3">
    <name type="scientific">Rhizophagus clarus</name>
    <dbReference type="NCBI Taxonomy" id="94130"/>
    <lineage>
        <taxon>Eukaryota</taxon>
        <taxon>Fungi</taxon>
        <taxon>Fungi incertae sedis</taxon>
        <taxon>Mucoromycota</taxon>
        <taxon>Glomeromycotina</taxon>
        <taxon>Glomeromycetes</taxon>
        <taxon>Glomerales</taxon>
        <taxon>Glomeraceae</taxon>
        <taxon>Rhizophagus</taxon>
    </lineage>
</organism>
<evidence type="ECO:0000313" key="3">
    <source>
        <dbReference type="Proteomes" id="UP000615446"/>
    </source>
</evidence>
<proteinExistence type="predicted"/>
<reference evidence="2" key="1">
    <citation type="submission" date="2019-10" db="EMBL/GenBank/DDBJ databases">
        <title>Conservation and host-specific expression of non-tandemly repeated heterogenous ribosome RNA gene in arbuscular mycorrhizal fungi.</title>
        <authorList>
            <person name="Maeda T."/>
            <person name="Kobayashi Y."/>
            <person name="Nakagawa T."/>
            <person name="Ezawa T."/>
            <person name="Yamaguchi K."/>
            <person name="Bino T."/>
            <person name="Nishimoto Y."/>
            <person name="Shigenobu S."/>
            <person name="Kawaguchi M."/>
        </authorList>
    </citation>
    <scope>NUCLEOTIDE SEQUENCE</scope>
    <source>
        <strain evidence="2">HR1</strain>
    </source>
</reference>
<accession>A0A8H3L262</accession>
<comment type="caution">
    <text evidence="2">The sequence shown here is derived from an EMBL/GenBank/DDBJ whole genome shotgun (WGS) entry which is preliminary data.</text>
</comment>
<sequence>MDLPVLSFGWVTSAPRKSTSSPRILSLFSGNIEFTPPSLRFIFIASVHNALDGFIKFGVDRRLFARNNKDYHLRCWISDSSLRASTSVILGSTFIPTPVGSLVNFLLLLNFFQIERIFHFPPLLYGSKIELWALHQEGSTTIICSDLSRLTSASISLSIGLISMCSLFSISIIFPFKNRNRWLVWVLNFGWGK</sequence>
<keyword evidence="1" id="KW-1133">Transmembrane helix</keyword>
<gene>
    <name evidence="2" type="ORF">RCL2_000522200</name>
</gene>
<dbReference type="Proteomes" id="UP000615446">
    <property type="component" value="Unassembled WGS sequence"/>
</dbReference>